<accession>A0AC35FUT3</accession>
<name>A0AC35FUT3_9BILA</name>
<evidence type="ECO:0000313" key="1">
    <source>
        <dbReference type="Proteomes" id="UP000887580"/>
    </source>
</evidence>
<dbReference type="Proteomes" id="UP000887580">
    <property type="component" value="Unplaced"/>
</dbReference>
<sequence length="650" mass="73895">MESLISVISDLRKISNNVGLSQLELPQIIVVGSQSSGKSSVLEGIVGWDFLPRGTEMVTRRPLVLNLVNMPENDRRRQQTGLTGDWATFEHLPTRRFTNFDEVRKEIEDDTFNVVGNDKNVSPIPINLTIYSSKVIDLTLVDLPGIVRVPIENQPPSIAEDIKQIIHDYIKSPKSLILAVTPANQDIATSDGLDLARTYDPEGNRTLCVITKLDEMGRGTNALRMLTGQTIPVKLGIIGVINRNQEEINEQKSIQDCLEKEEAFFRNNYPTIASRNGTQYLRQQLNNLLINHIAENLPELRAGVDNMFIDQQATLENYGEADVVVDHLKITTQIIRKFADLFKELIMGYDDLDTTQLTGGAIIGREFRNFSCFDHIIPDEGLTRSAIITAMQNAHGPRVGLFVPEHALEVLAKHQNKRLREPSINFVDTIKANLLQIVGYCTNKIIEEERNRFPRLYARLNTVASDIVNARLQPTKDFVKKIVDLQLNYNNFKHPEFKEELDEETKKKIANYNATASLSFTENKKENANSAVSEGFHSESSSLSSQNSDKFTLDEIRNSFVLRYYVIQYYIIVRNSLQDLLPKAIMIELVNHVKENIQEELEEIIKKSDDVEQLTKENEAITKRREEIKEKLEELKHAKMILENIAELKG</sequence>
<proteinExistence type="predicted"/>
<dbReference type="WBParaSite" id="PS1159_v2.g2064.t1">
    <property type="protein sequence ID" value="PS1159_v2.g2064.t1"/>
    <property type="gene ID" value="PS1159_v2.g2064"/>
</dbReference>
<reference evidence="2" key="1">
    <citation type="submission" date="2022-11" db="UniProtKB">
        <authorList>
            <consortium name="WormBaseParasite"/>
        </authorList>
    </citation>
    <scope>IDENTIFICATION</scope>
</reference>
<protein>
    <submittedName>
        <fullName evidence="2">Dynamin GTPase</fullName>
    </submittedName>
</protein>
<evidence type="ECO:0000313" key="2">
    <source>
        <dbReference type="WBParaSite" id="PS1159_v2.g2064.t1"/>
    </source>
</evidence>
<organism evidence="1 2">
    <name type="scientific">Panagrolaimus sp. PS1159</name>
    <dbReference type="NCBI Taxonomy" id="55785"/>
    <lineage>
        <taxon>Eukaryota</taxon>
        <taxon>Metazoa</taxon>
        <taxon>Ecdysozoa</taxon>
        <taxon>Nematoda</taxon>
        <taxon>Chromadorea</taxon>
        <taxon>Rhabditida</taxon>
        <taxon>Tylenchina</taxon>
        <taxon>Panagrolaimomorpha</taxon>
        <taxon>Panagrolaimoidea</taxon>
        <taxon>Panagrolaimidae</taxon>
        <taxon>Panagrolaimus</taxon>
    </lineage>
</organism>